<keyword evidence="4 11" id="KW-0479">Metal-binding</keyword>
<feature type="region of interest" description="Amidoligase domain" evidence="11">
    <location>
        <begin position="1"/>
        <end position="269"/>
    </location>
</feature>
<dbReference type="CDD" id="cd01746">
    <property type="entry name" value="GATase1_CTP_Synthase"/>
    <property type="match status" value="1"/>
</dbReference>
<comment type="activity regulation">
    <text evidence="11">Allosterically activated by GTP, when glutamine is the substrate; GTP has no effect on the reaction when ammonia is the substrate. The allosteric effector GTP functions by stabilizing the protein conformation that binds the tetrahedral intermediate(s) formed during glutamine hydrolysis. Inhibited by the product CTP, via allosteric rather than competitive inhibition.</text>
</comment>
<keyword evidence="7 11" id="KW-0460">Magnesium</keyword>
<dbReference type="PROSITE" id="PS51273">
    <property type="entry name" value="GATASE_TYPE_1"/>
    <property type="match status" value="1"/>
</dbReference>
<feature type="binding site" evidence="11">
    <location>
        <position position="464"/>
    </location>
    <ligand>
        <name>L-glutamine</name>
        <dbReference type="ChEBI" id="CHEBI:58359"/>
    </ligand>
</feature>
<dbReference type="GO" id="GO:0042802">
    <property type="term" value="F:identical protein binding"/>
    <property type="evidence" value="ECO:0007669"/>
    <property type="project" value="TreeGrafter"/>
</dbReference>
<keyword evidence="9 11" id="KW-0665">Pyrimidine biosynthesis</keyword>
<feature type="binding site" evidence="11">
    <location>
        <begin position="384"/>
        <end position="387"/>
    </location>
    <ligand>
        <name>L-glutamine</name>
        <dbReference type="ChEBI" id="CHEBI:58359"/>
    </ligand>
</feature>
<evidence type="ECO:0000256" key="7">
    <source>
        <dbReference type="ARBA" id="ARBA00022842"/>
    </source>
</evidence>
<feature type="binding site" evidence="11">
    <location>
        <position position="407"/>
    </location>
    <ligand>
        <name>L-glutamine</name>
        <dbReference type="ChEBI" id="CHEBI:58359"/>
    </ligand>
</feature>
<dbReference type="Pfam" id="PF00117">
    <property type="entry name" value="GATase"/>
    <property type="match status" value="1"/>
</dbReference>
<evidence type="ECO:0000259" key="12">
    <source>
        <dbReference type="Pfam" id="PF00117"/>
    </source>
</evidence>
<comment type="pathway">
    <text evidence="1 11">Pyrimidine metabolism; CTP biosynthesis via de novo pathway; CTP from UDP: step 2/2.</text>
</comment>
<dbReference type="GO" id="GO:0003883">
    <property type="term" value="F:CTP synthase activity"/>
    <property type="evidence" value="ECO:0007669"/>
    <property type="project" value="UniProtKB-UniRule"/>
</dbReference>
<keyword evidence="3 11" id="KW-0436">Ligase</keyword>
<feature type="domain" description="Glutamine amidotransferase" evidence="12">
    <location>
        <begin position="309"/>
        <end position="530"/>
    </location>
</feature>
<evidence type="ECO:0000259" key="13">
    <source>
        <dbReference type="Pfam" id="PF06418"/>
    </source>
</evidence>
<evidence type="ECO:0000313" key="14">
    <source>
        <dbReference type="EMBL" id="OGY60072.1"/>
    </source>
</evidence>
<dbReference type="PANTHER" id="PTHR11550:SF0">
    <property type="entry name" value="CTP SYNTHASE-RELATED"/>
    <property type="match status" value="1"/>
</dbReference>
<evidence type="ECO:0000256" key="2">
    <source>
        <dbReference type="ARBA" id="ARBA00007533"/>
    </source>
</evidence>
<comment type="catalytic activity">
    <reaction evidence="11">
        <text>L-glutamine + H2O = L-glutamate + NH4(+)</text>
        <dbReference type="Rhea" id="RHEA:15889"/>
        <dbReference type="ChEBI" id="CHEBI:15377"/>
        <dbReference type="ChEBI" id="CHEBI:28938"/>
        <dbReference type="ChEBI" id="CHEBI:29985"/>
        <dbReference type="ChEBI" id="CHEBI:58359"/>
    </reaction>
</comment>
<dbReference type="Pfam" id="PF06418">
    <property type="entry name" value="CTP_synth_N"/>
    <property type="match status" value="1"/>
</dbReference>
<feature type="binding site" evidence="11">
    <location>
        <position position="14"/>
    </location>
    <ligand>
        <name>CTP</name>
        <dbReference type="ChEBI" id="CHEBI:37563"/>
        <note>allosteric inhibitor</note>
    </ligand>
</feature>
<feature type="binding site" evidence="11">
    <location>
        <position position="226"/>
    </location>
    <ligand>
        <name>CTP</name>
        <dbReference type="ChEBI" id="CHEBI:37563"/>
        <note>allosteric inhibitor</note>
    </ligand>
</feature>
<dbReference type="InterPro" id="IPR033828">
    <property type="entry name" value="GATase1_CTP_Synthase"/>
</dbReference>
<comment type="caution">
    <text evidence="11">Lacks conserved residue(s) required for the propagation of feature annotation.</text>
</comment>
<dbReference type="InterPro" id="IPR017456">
    <property type="entry name" value="CTP_synthase_N"/>
</dbReference>
<evidence type="ECO:0000256" key="11">
    <source>
        <dbReference type="HAMAP-Rule" id="MF_01227"/>
    </source>
</evidence>
<comment type="miscellaneous">
    <text evidence="11">CTPSs have evolved a hybrid strategy for distinguishing between UTP and CTP. The overlapping regions of the product feedback inhibitory and substrate sites recognize a common feature in both compounds, the triphosphate moiety. To differentiate isosteric substrate and product pyrimidine rings, an additional pocket far from the expected kinase/ligase catalytic site, specifically recognizes the cytosine and ribose portions of the product inhibitor.</text>
</comment>
<dbReference type="AlphaFoldDB" id="A0A1G1Z630"/>
<dbReference type="Gene3D" id="3.40.50.300">
    <property type="entry name" value="P-loop containing nucleotide triphosphate hydrolases"/>
    <property type="match status" value="1"/>
</dbReference>
<feature type="domain" description="CTP synthase N-terminal" evidence="13">
    <location>
        <begin position="4"/>
        <end position="269"/>
    </location>
</feature>
<feature type="binding site" evidence="11">
    <location>
        <position position="72"/>
    </location>
    <ligand>
        <name>ATP</name>
        <dbReference type="ChEBI" id="CHEBI:30616"/>
    </ligand>
</feature>
<comment type="catalytic activity">
    <reaction evidence="11">
        <text>UTP + NH4(+) + ATP = CTP + ADP + phosphate + 2 H(+)</text>
        <dbReference type="Rhea" id="RHEA:16597"/>
        <dbReference type="ChEBI" id="CHEBI:15378"/>
        <dbReference type="ChEBI" id="CHEBI:28938"/>
        <dbReference type="ChEBI" id="CHEBI:30616"/>
        <dbReference type="ChEBI" id="CHEBI:37563"/>
        <dbReference type="ChEBI" id="CHEBI:43474"/>
        <dbReference type="ChEBI" id="CHEBI:46398"/>
        <dbReference type="ChEBI" id="CHEBI:456216"/>
    </reaction>
</comment>
<feature type="binding site" evidence="11">
    <location>
        <position position="142"/>
    </location>
    <ligand>
        <name>Mg(2+)</name>
        <dbReference type="ChEBI" id="CHEBI:18420"/>
    </ligand>
</feature>
<dbReference type="FunFam" id="3.40.50.880:FF:000002">
    <property type="entry name" value="CTP synthase"/>
    <property type="match status" value="1"/>
</dbReference>
<feature type="binding site" evidence="11">
    <location>
        <position position="14"/>
    </location>
    <ligand>
        <name>UTP</name>
        <dbReference type="ChEBI" id="CHEBI:46398"/>
    </ligand>
</feature>
<comment type="function">
    <text evidence="11">Catalyzes the ATP-dependent amination of UTP to CTP with either L-glutamine or ammonia as the source of nitrogen. Regulates intracellular CTP levels through interactions with the four ribonucleotide triphosphates.</text>
</comment>
<dbReference type="GO" id="GO:0019856">
    <property type="term" value="P:pyrimidine nucleobase biosynthetic process"/>
    <property type="evidence" value="ECO:0007669"/>
    <property type="project" value="TreeGrafter"/>
</dbReference>
<dbReference type="GO" id="GO:0046872">
    <property type="term" value="F:metal ion binding"/>
    <property type="evidence" value="ECO:0007669"/>
    <property type="project" value="UniProtKB-KW"/>
</dbReference>
<comment type="catalytic activity">
    <reaction evidence="10 11">
        <text>UTP + L-glutamine + ATP + H2O = CTP + L-glutamate + ADP + phosphate + 2 H(+)</text>
        <dbReference type="Rhea" id="RHEA:26426"/>
        <dbReference type="ChEBI" id="CHEBI:15377"/>
        <dbReference type="ChEBI" id="CHEBI:15378"/>
        <dbReference type="ChEBI" id="CHEBI:29985"/>
        <dbReference type="ChEBI" id="CHEBI:30616"/>
        <dbReference type="ChEBI" id="CHEBI:37563"/>
        <dbReference type="ChEBI" id="CHEBI:43474"/>
        <dbReference type="ChEBI" id="CHEBI:46398"/>
        <dbReference type="ChEBI" id="CHEBI:58359"/>
        <dbReference type="ChEBI" id="CHEBI:456216"/>
        <dbReference type="EC" id="6.3.4.2"/>
    </reaction>
</comment>
<dbReference type="PANTHER" id="PTHR11550">
    <property type="entry name" value="CTP SYNTHASE"/>
    <property type="match status" value="1"/>
</dbReference>
<feature type="binding site" evidence="11">
    <location>
        <begin position="190"/>
        <end position="195"/>
    </location>
    <ligand>
        <name>UTP</name>
        <dbReference type="ChEBI" id="CHEBI:46398"/>
    </ligand>
</feature>
<name>A0A1G1Z630_9BACT</name>
<evidence type="ECO:0000313" key="15">
    <source>
        <dbReference type="Proteomes" id="UP000178808"/>
    </source>
</evidence>
<evidence type="ECO:0000256" key="6">
    <source>
        <dbReference type="ARBA" id="ARBA00022840"/>
    </source>
</evidence>
<feature type="binding site" evidence="11">
    <location>
        <position position="72"/>
    </location>
    <ligand>
        <name>Mg(2+)</name>
        <dbReference type="ChEBI" id="CHEBI:18420"/>
    </ligand>
</feature>
<dbReference type="GO" id="GO:0097268">
    <property type="term" value="C:cytoophidium"/>
    <property type="evidence" value="ECO:0007669"/>
    <property type="project" value="UniProtKB-ARBA"/>
</dbReference>
<evidence type="ECO:0000256" key="1">
    <source>
        <dbReference type="ARBA" id="ARBA00005171"/>
    </source>
</evidence>
<dbReference type="EMBL" id="MHIZ01000024">
    <property type="protein sequence ID" value="OGY60072.1"/>
    <property type="molecule type" value="Genomic_DNA"/>
</dbReference>
<evidence type="ECO:0000256" key="9">
    <source>
        <dbReference type="ARBA" id="ARBA00022975"/>
    </source>
</evidence>
<gene>
    <name evidence="11" type="primary">pyrG</name>
    <name evidence="14" type="ORF">A3I31_02960</name>
</gene>
<keyword evidence="8 11" id="KW-0315">Glutamine amidotransferase</keyword>
<feature type="binding site" evidence="11">
    <location>
        <begin position="15"/>
        <end position="20"/>
    </location>
    <ligand>
        <name>ATP</name>
        <dbReference type="ChEBI" id="CHEBI:30616"/>
    </ligand>
</feature>
<feature type="active site" evidence="11">
    <location>
        <position position="511"/>
    </location>
</feature>
<dbReference type="InterPro" id="IPR027417">
    <property type="entry name" value="P-loop_NTPase"/>
</dbReference>
<dbReference type="FunFam" id="3.40.50.300:FF:000009">
    <property type="entry name" value="CTP synthase"/>
    <property type="match status" value="1"/>
</dbReference>
<organism evidence="14 15">
    <name type="scientific">Candidatus Colwellbacteria bacterium RIFCSPLOWO2_02_FULL_44_20b</name>
    <dbReference type="NCBI Taxonomy" id="1797691"/>
    <lineage>
        <taxon>Bacteria</taxon>
        <taxon>Candidatus Colwelliibacteriota</taxon>
    </lineage>
</organism>
<protein>
    <recommendedName>
        <fullName evidence="11">CTP synthase</fullName>
        <ecNumber evidence="11">6.3.4.2</ecNumber>
    </recommendedName>
    <alternativeName>
        <fullName evidence="11">Cytidine 5'-triphosphate synthase</fullName>
    </alternativeName>
    <alternativeName>
        <fullName evidence="11">Cytidine triphosphate synthetase</fullName>
        <shortName evidence="11">CTP synthetase</shortName>
        <shortName evidence="11">CTPS</shortName>
    </alternativeName>
    <alternativeName>
        <fullName evidence="11">UTP--ammonia ligase</fullName>
    </alternativeName>
</protein>
<dbReference type="CDD" id="cd03113">
    <property type="entry name" value="CTPS_N"/>
    <property type="match status" value="1"/>
</dbReference>
<feature type="binding site" evidence="11">
    <location>
        <position position="356"/>
    </location>
    <ligand>
        <name>L-glutamine</name>
        <dbReference type="ChEBI" id="CHEBI:58359"/>
    </ligand>
</feature>
<dbReference type="Gene3D" id="3.40.50.880">
    <property type="match status" value="1"/>
</dbReference>
<sequence>MKTKFLFVTGGVISGIGKGITASSLGRLLISRGFSVFPIKVDPYLNEDAGTMNPIQHGEVFVTDDGAETDLDLGHYERMLSIHLDKRSNFTSGSVFRAVLDKERRGDFLGKTIQFVPHITDEIQERLLDVAKTEEPDFLLVEIGGTVGADIEIQPFAEAIRQLALKVGRENCVFIHVVKMDYVFPSDEDKTKPLQNSVRSFLGLGLSPDILVVRAKRPIGEENIKKISLFCSIPKSRIIEAVDTKSIYEIPLALEKNGFAKEVLRSLHINHGRQGKADLALWDERVRAYETAERIVTVALLGKYHAQSDSYISVREALYHAAAFHKAKLHIHSVDSESPHLLQELRNVDAILVPGGYGKRGIEGMIRGIQFARENKVPYFGICLGLQTAVVEFSRNVLNLKKANSIEFDEKTSHPVITILSGQKGITNAGGTQRLGAYRAILQPGTLIKKIYGRSSIFERHRHRFEVNPKYHTRFKRGGLIFGGLSPDKRLVEFIELPKDAHPFFVGTQAHPEFKSSFLYPHPLFSAFVKAALERKKSSGVLN</sequence>
<keyword evidence="6 11" id="KW-0067">ATP-binding</keyword>
<evidence type="ECO:0000256" key="10">
    <source>
        <dbReference type="ARBA" id="ARBA00047781"/>
    </source>
</evidence>
<reference evidence="14 15" key="1">
    <citation type="journal article" date="2016" name="Nat. Commun.">
        <title>Thousands of microbial genomes shed light on interconnected biogeochemical processes in an aquifer system.</title>
        <authorList>
            <person name="Anantharaman K."/>
            <person name="Brown C.T."/>
            <person name="Hug L.A."/>
            <person name="Sharon I."/>
            <person name="Castelle C.J."/>
            <person name="Probst A.J."/>
            <person name="Thomas B.C."/>
            <person name="Singh A."/>
            <person name="Wilkins M.J."/>
            <person name="Karaoz U."/>
            <person name="Brodie E.L."/>
            <person name="Williams K.H."/>
            <person name="Hubbard S.S."/>
            <person name="Banfield J.F."/>
        </authorList>
    </citation>
    <scope>NUCLEOTIDE SEQUENCE [LARGE SCALE GENOMIC DNA]</scope>
</reference>
<dbReference type="InterPro" id="IPR004468">
    <property type="entry name" value="CTP_synthase"/>
</dbReference>
<accession>A0A1G1Z630</accession>
<comment type="similarity">
    <text evidence="2 11">Belongs to the CTP synthase family.</text>
</comment>
<dbReference type="EC" id="6.3.4.2" evidence="11"/>
<feature type="binding site" evidence="11">
    <location>
        <begin position="150"/>
        <end position="152"/>
    </location>
    <ligand>
        <name>CTP</name>
        <dbReference type="ChEBI" id="CHEBI:37563"/>
        <note>allosteric inhibitor</note>
    </ligand>
</feature>
<dbReference type="NCBIfam" id="TIGR00337">
    <property type="entry name" value="PyrG"/>
    <property type="match status" value="1"/>
</dbReference>
<dbReference type="GO" id="GO:0005524">
    <property type="term" value="F:ATP binding"/>
    <property type="evidence" value="ECO:0007669"/>
    <property type="project" value="UniProtKB-KW"/>
</dbReference>
<feature type="active site" evidence="11">
    <location>
        <position position="513"/>
    </location>
</feature>
<dbReference type="SUPFAM" id="SSF52317">
    <property type="entry name" value="Class I glutamine amidotransferase-like"/>
    <property type="match status" value="1"/>
</dbReference>
<evidence type="ECO:0000256" key="4">
    <source>
        <dbReference type="ARBA" id="ARBA00022723"/>
    </source>
</evidence>
<evidence type="ECO:0000256" key="5">
    <source>
        <dbReference type="ARBA" id="ARBA00022741"/>
    </source>
</evidence>
<dbReference type="HAMAP" id="MF_01227">
    <property type="entry name" value="PyrG"/>
    <property type="match status" value="1"/>
</dbReference>
<feature type="binding site" evidence="11">
    <location>
        <begin position="190"/>
        <end position="195"/>
    </location>
    <ligand>
        <name>CTP</name>
        <dbReference type="ChEBI" id="CHEBI:37563"/>
        <note>allosteric inhibitor</note>
    </ligand>
</feature>
<proteinExistence type="inferred from homology"/>
<feature type="binding site" evidence="11">
    <location>
        <position position="226"/>
    </location>
    <ligand>
        <name>UTP</name>
        <dbReference type="ChEBI" id="CHEBI:46398"/>
    </ligand>
</feature>
<dbReference type="InterPro" id="IPR017926">
    <property type="entry name" value="GATASE"/>
</dbReference>
<dbReference type="Proteomes" id="UP000178808">
    <property type="component" value="Unassembled WGS sequence"/>
</dbReference>
<dbReference type="NCBIfam" id="NF003792">
    <property type="entry name" value="PRK05380.1"/>
    <property type="match status" value="1"/>
</dbReference>
<dbReference type="GO" id="GO:0005829">
    <property type="term" value="C:cytosol"/>
    <property type="evidence" value="ECO:0007669"/>
    <property type="project" value="TreeGrafter"/>
</dbReference>
<dbReference type="UniPathway" id="UPA00159">
    <property type="reaction ID" value="UER00277"/>
</dbReference>
<dbReference type="InterPro" id="IPR029062">
    <property type="entry name" value="Class_I_gatase-like"/>
</dbReference>
<feature type="active site" description="Nucleophile; for glutamine hydrolysis" evidence="11">
    <location>
        <position position="383"/>
    </location>
</feature>
<dbReference type="SUPFAM" id="SSF52540">
    <property type="entry name" value="P-loop containing nucleoside triphosphate hydrolases"/>
    <property type="match status" value="1"/>
</dbReference>
<comment type="subunit">
    <text evidence="11">Homotetramer.</text>
</comment>
<comment type="caution">
    <text evidence="14">The sequence shown here is derived from an EMBL/GenBank/DDBJ whole genome shotgun (WGS) entry which is preliminary data.</text>
</comment>
<evidence type="ECO:0000256" key="8">
    <source>
        <dbReference type="ARBA" id="ARBA00022962"/>
    </source>
</evidence>
<evidence type="ECO:0000256" key="3">
    <source>
        <dbReference type="ARBA" id="ARBA00022598"/>
    </source>
</evidence>
<keyword evidence="5 11" id="KW-0547">Nucleotide-binding</keyword>
<dbReference type="GO" id="GO:0004359">
    <property type="term" value="F:glutaminase activity"/>
    <property type="evidence" value="ECO:0007669"/>
    <property type="project" value="RHEA"/>
</dbReference>
<dbReference type="GO" id="GO:0044210">
    <property type="term" value="P:'de novo' CTP biosynthetic process"/>
    <property type="evidence" value="ECO:0007669"/>
    <property type="project" value="UniProtKB-UniRule"/>
</dbReference>